<keyword evidence="4" id="KW-1185">Reference proteome</keyword>
<dbReference type="Pfam" id="PF21948">
    <property type="entry name" value="LplA-B_cat"/>
    <property type="match status" value="1"/>
</dbReference>
<dbReference type="GO" id="GO:0009249">
    <property type="term" value="P:protein lipoylation"/>
    <property type="evidence" value="ECO:0007669"/>
    <property type="project" value="TreeGrafter"/>
</dbReference>
<dbReference type="InterPro" id="IPR045864">
    <property type="entry name" value="aa-tRNA-synth_II/BPL/LPL"/>
</dbReference>
<accession>A0A439CYK4</accession>
<gene>
    <name evidence="3" type="ORF">EKO27_g7818</name>
</gene>
<evidence type="ECO:0000256" key="1">
    <source>
        <dbReference type="SAM" id="MobiDB-lite"/>
    </source>
</evidence>
<proteinExistence type="predicted"/>
<dbReference type="Proteomes" id="UP000286045">
    <property type="component" value="Unassembled WGS sequence"/>
</dbReference>
<sequence>MATYNRRYRATNTDSPRSTPPPAFGSSHCSIPIPIPLLIVLALELSNPPNPPGRTPPIQPNPILPAFDLSSMAVPLRFLTLRANPNALIPQYPSYSFASRVQNVLRQEFLDAKENFTAPPPPTVICFTPAPVYTLGRRQTAALSLAELERLQSPLFVQAMNLNRYGARVPGEPVFFTPTVTRSLRGGLATYHGPGQLVLWPVIDMHSPLHQHLTMHSYAFLLQQTTIAALKRMWSFVPFMTKNPGVWVTSLKPGKSEQERKIASIGVYCKRYVTALGVSINYSTPVTGPEETNPWGRIVPCGLVDRDVTNARAELGLSGGNSPREDEVLEQLGDIWQQEFVKRLNMHVELEDESLASFDVKQSMDNLEAQVGDSDDRIIEAQPISNLRT</sequence>
<name>A0A439CYK4_9PEZI</name>
<dbReference type="GO" id="GO:0033819">
    <property type="term" value="F:lipoyl(octanoyl) transferase activity"/>
    <property type="evidence" value="ECO:0007669"/>
    <property type="project" value="TreeGrafter"/>
</dbReference>
<reference evidence="3 4" key="1">
    <citation type="submission" date="2018-12" db="EMBL/GenBank/DDBJ databases">
        <title>Draft genome sequence of Xylaria grammica IHI A82.</title>
        <authorList>
            <person name="Buettner E."/>
            <person name="Kellner H."/>
        </authorList>
    </citation>
    <scope>NUCLEOTIDE SEQUENCE [LARGE SCALE GENOMIC DNA]</scope>
    <source>
        <strain evidence="3 4">IHI A82</strain>
    </source>
</reference>
<comment type="caution">
    <text evidence="3">The sequence shown here is derived from an EMBL/GenBank/DDBJ whole genome shotgun (WGS) entry which is preliminary data.</text>
</comment>
<evidence type="ECO:0000313" key="4">
    <source>
        <dbReference type="Proteomes" id="UP000286045"/>
    </source>
</evidence>
<evidence type="ECO:0000313" key="3">
    <source>
        <dbReference type="EMBL" id="RWA07293.1"/>
    </source>
</evidence>
<dbReference type="PROSITE" id="PS51733">
    <property type="entry name" value="BPL_LPL_CATALYTIC"/>
    <property type="match status" value="1"/>
</dbReference>
<dbReference type="PANTHER" id="PTHR10993">
    <property type="entry name" value="OCTANOYLTRANSFERASE"/>
    <property type="match status" value="1"/>
</dbReference>
<feature type="region of interest" description="Disordered" evidence="1">
    <location>
        <begin position="1"/>
        <end position="25"/>
    </location>
</feature>
<dbReference type="Gene3D" id="3.30.930.10">
    <property type="entry name" value="Bira Bifunctional Protein, Domain 2"/>
    <property type="match status" value="1"/>
</dbReference>
<dbReference type="EMBL" id="RYZI01000269">
    <property type="protein sequence ID" value="RWA07293.1"/>
    <property type="molecule type" value="Genomic_DNA"/>
</dbReference>
<protein>
    <recommendedName>
        <fullName evidence="2">BPL/LPL catalytic domain-containing protein</fullName>
    </recommendedName>
</protein>
<dbReference type="AlphaFoldDB" id="A0A439CYK4"/>
<feature type="domain" description="BPL/LPL catalytic" evidence="2">
    <location>
        <begin position="118"/>
        <end position="325"/>
    </location>
</feature>
<dbReference type="InterPro" id="IPR004143">
    <property type="entry name" value="BPL_LPL_catalytic"/>
</dbReference>
<dbReference type="PANTHER" id="PTHR10993:SF7">
    <property type="entry name" value="LIPOYLTRANSFERASE 2, MITOCHONDRIAL-RELATED"/>
    <property type="match status" value="1"/>
</dbReference>
<organism evidence="3 4">
    <name type="scientific">Xylaria grammica</name>
    <dbReference type="NCBI Taxonomy" id="363999"/>
    <lineage>
        <taxon>Eukaryota</taxon>
        <taxon>Fungi</taxon>
        <taxon>Dikarya</taxon>
        <taxon>Ascomycota</taxon>
        <taxon>Pezizomycotina</taxon>
        <taxon>Sordariomycetes</taxon>
        <taxon>Xylariomycetidae</taxon>
        <taxon>Xylariales</taxon>
        <taxon>Xylariaceae</taxon>
        <taxon>Xylaria</taxon>
    </lineage>
</organism>
<dbReference type="SUPFAM" id="SSF55681">
    <property type="entry name" value="Class II aaRS and biotin synthetases"/>
    <property type="match status" value="1"/>
</dbReference>
<evidence type="ECO:0000259" key="2">
    <source>
        <dbReference type="PROSITE" id="PS51733"/>
    </source>
</evidence>
<dbReference type="STRING" id="363999.A0A439CYK4"/>